<dbReference type="Proteomes" id="UP000036951">
    <property type="component" value="Unassembled WGS sequence"/>
</dbReference>
<evidence type="ECO:0000256" key="8">
    <source>
        <dbReference type="ARBA" id="ARBA00022840"/>
    </source>
</evidence>
<keyword evidence="15" id="KW-1185">Reference proteome</keyword>
<keyword evidence="7" id="KW-0418">Kinase</keyword>
<evidence type="ECO:0000256" key="5">
    <source>
        <dbReference type="ARBA" id="ARBA00022679"/>
    </source>
</evidence>
<evidence type="ECO:0000256" key="4">
    <source>
        <dbReference type="ARBA" id="ARBA00016218"/>
    </source>
</evidence>
<dbReference type="PANTHER" id="PTHR43071">
    <property type="entry name" value="2-AMINO-4-HYDROXY-6-HYDROXYMETHYLDIHYDROPTERIDINE PYROPHOSPHOKINASE"/>
    <property type="match status" value="1"/>
</dbReference>
<dbReference type="EC" id="2.7.6.3" evidence="3"/>
<evidence type="ECO:0000313" key="14">
    <source>
        <dbReference type="EMBL" id="KOO68279.1"/>
    </source>
</evidence>
<dbReference type="Pfam" id="PF01288">
    <property type="entry name" value="HPPK"/>
    <property type="match status" value="1"/>
</dbReference>
<evidence type="ECO:0000256" key="6">
    <source>
        <dbReference type="ARBA" id="ARBA00022741"/>
    </source>
</evidence>
<proteinExistence type="inferred from homology"/>
<dbReference type="AlphaFoldDB" id="A0A8E1QYI0"/>
<evidence type="ECO:0000256" key="10">
    <source>
        <dbReference type="ARBA" id="ARBA00029409"/>
    </source>
</evidence>
<dbReference type="UniPathway" id="UPA00077">
    <property type="reaction ID" value="UER00155"/>
</dbReference>
<keyword evidence="6" id="KW-0547">Nucleotide-binding</keyword>
<dbReference type="GO" id="GO:0003848">
    <property type="term" value="F:2-amino-4-hydroxy-6-hydroxymethyldihydropteridine diphosphokinase activity"/>
    <property type="evidence" value="ECO:0007669"/>
    <property type="project" value="UniProtKB-EC"/>
</dbReference>
<evidence type="ECO:0000256" key="1">
    <source>
        <dbReference type="ARBA" id="ARBA00005051"/>
    </source>
</evidence>
<dbReference type="GO" id="GO:0005524">
    <property type="term" value="F:ATP binding"/>
    <property type="evidence" value="ECO:0007669"/>
    <property type="project" value="UniProtKB-KW"/>
</dbReference>
<evidence type="ECO:0000256" key="9">
    <source>
        <dbReference type="ARBA" id="ARBA00022909"/>
    </source>
</evidence>
<dbReference type="GO" id="GO:0016301">
    <property type="term" value="F:kinase activity"/>
    <property type="evidence" value="ECO:0007669"/>
    <property type="project" value="UniProtKB-KW"/>
</dbReference>
<dbReference type="GO" id="GO:0046654">
    <property type="term" value="P:tetrahydrofolate biosynthetic process"/>
    <property type="evidence" value="ECO:0007669"/>
    <property type="project" value="UniProtKB-UniPathway"/>
</dbReference>
<evidence type="ECO:0000256" key="3">
    <source>
        <dbReference type="ARBA" id="ARBA00013253"/>
    </source>
</evidence>
<accession>A0A8E1QYI0</accession>
<evidence type="ECO:0000313" key="15">
    <source>
        <dbReference type="Proteomes" id="UP000036951"/>
    </source>
</evidence>
<protein>
    <recommendedName>
        <fullName evidence="4">2-amino-4-hydroxy-6-hydroxymethyldihydropteridine pyrophosphokinase</fullName>
        <ecNumber evidence="3">2.7.6.3</ecNumber>
    </recommendedName>
    <alternativeName>
        <fullName evidence="11">6-hydroxymethyl-7,8-dihydropterin pyrophosphokinase</fullName>
    </alternativeName>
    <alternativeName>
        <fullName evidence="12">7,8-dihydro-6-hydroxymethylpterin-pyrophosphokinase</fullName>
    </alternativeName>
</protein>
<evidence type="ECO:0000256" key="12">
    <source>
        <dbReference type="ARBA" id="ARBA00033413"/>
    </source>
</evidence>
<dbReference type="PANTHER" id="PTHR43071:SF1">
    <property type="entry name" value="2-AMINO-4-HYDROXY-6-HYDROXYMETHYLDIHYDROPTERIDINE PYROPHOSPHOKINASE"/>
    <property type="match status" value="1"/>
</dbReference>
<dbReference type="Gene3D" id="3.30.70.560">
    <property type="entry name" value="7,8-Dihydro-6-hydroxymethylpterin-pyrophosphokinase HPPK"/>
    <property type="match status" value="1"/>
</dbReference>
<name>A0A8E1QYI0_9BACT</name>
<sequence>MTENKKLILSLGSNYDQERNIIEAISLLNKMFAKNDIVFSRQMWTNPVDIKSDKFLNCMLFTHTSCGLDEVERSIKEIECICGRKNDEKDKNIVKIDIDILLYGDKRLHDKDWTRGYVKELMKECPF</sequence>
<evidence type="ECO:0000259" key="13">
    <source>
        <dbReference type="Pfam" id="PF01288"/>
    </source>
</evidence>
<dbReference type="SUPFAM" id="SSF55083">
    <property type="entry name" value="6-hydroxymethyl-7,8-dihydropterin pyrophosphokinase, HPPK"/>
    <property type="match status" value="1"/>
</dbReference>
<feature type="domain" description="7,8-dihydro-6-hydroxymethylpterin-pyrophosphokinase" evidence="13">
    <location>
        <begin position="8"/>
        <end position="118"/>
    </location>
</feature>
<organism evidence="14 15">
    <name type="scientific">Xylanibacter rarus</name>
    <dbReference type="NCBI Taxonomy" id="1676614"/>
    <lineage>
        <taxon>Bacteria</taxon>
        <taxon>Pseudomonadati</taxon>
        <taxon>Bacteroidota</taxon>
        <taxon>Bacteroidia</taxon>
        <taxon>Bacteroidales</taxon>
        <taxon>Prevotellaceae</taxon>
        <taxon>Xylanibacter</taxon>
    </lineage>
</organism>
<keyword evidence="9" id="KW-0289">Folate biosynthesis</keyword>
<evidence type="ECO:0000256" key="7">
    <source>
        <dbReference type="ARBA" id="ARBA00022777"/>
    </source>
</evidence>
<comment type="caution">
    <text evidence="14">The sequence shown here is derived from an EMBL/GenBank/DDBJ whole genome shotgun (WGS) entry which is preliminary data.</text>
</comment>
<reference evidence="14 15" key="1">
    <citation type="submission" date="2015-06" db="EMBL/GenBank/DDBJ databases">
        <title>Prevotella sp. 109, sp. nov., a novel member of the family Prevotellaceae isolated from human faeces.</title>
        <authorList>
            <person name="Shkoporov A.N."/>
            <person name="Chaplin A.V."/>
            <person name="Kafarskaia L.I."/>
            <person name="Efimov B.A."/>
        </authorList>
    </citation>
    <scope>NUCLEOTIDE SEQUENCE [LARGE SCALE GENOMIC DNA]</scope>
    <source>
        <strain evidence="14 15">109</strain>
    </source>
</reference>
<evidence type="ECO:0000256" key="11">
    <source>
        <dbReference type="ARBA" id="ARBA00029766"/>
    </source>
</evidence>
<dbReference type="EMBL" id="LFQU01000016">
    <property type="protein sequence ID" value="KOO68279.1"/>
    <property type="molecule type" value="Genomic_DNA"/>
</dbReference>
<comment type="similarity">
    <text evidence="2">Belongs to the HPPK family.</text>
</comment>
<dbReference type="InterPro" id="IPR035907">
    <property type="entry name" value="Hppk_sf"/>
</dbReference>
<dbReference type="GO" id="GO:0046656">
    <property type="term" value="P:folic acid biosynthetic process"/>
    <property type="evidence" value="ECO:0007669"/>
    <property type="project" value="UniProtKB-KW"/>
</dbReference>
<dbReference type="InterPro" id="IPR000550">
    <property type="entry name" value="Hppk"/>
</dbReference>
<comment type="pathway">
    <text evidence="1">Cofactor biosynthesis; tetrahydrofolate biosynthesis; 2-amino-4-hydroxy-6-hydroxymethyl-7,8-dihydropteridine diphosphate from 7,8-dihydroneopterin triphosphate: step 4/4.</text>
</comment>
<gene>
    <name evidence="14" type="ORF">ACU52_09145</name>
</gene>
<evidence type="ECO:0000256" key="2">
    <source>
        <dbReference type="ARBA" id="ARBA00005810"/>
    </source>
</evidence>
<keyword evidence="8" id="KW-0067">ATP-binding</keyword>
<keyword evidence="5" id="KW-0808">Transferase</keyword>
<comment type="function">
    <text evidence="10">Catalyzes the transfer of pyrophosphate from adenosine triphosphate (ATP) to 6-hydroxymethyl-7,8-dihydropterin, an enzymatic step in folate biosynthesis pathway.</text>
</comment>